<feature type="compositionally biased region" description="Low complexity" evidence="1">
    <location>
        <begin position="36"/>
        <end position="51"/>
    </location>
</feature>
<name>A0A6A4WBS3_AMPAM</name>
<reference evidence="2 3" key="1">
    <citation type="submission" date="2019-07" db="EMBL/GenBank/DDBJ databases">
        <title>Draft genome assembly of a fouling barnacle, Amphibalanus amphitrite (Darwin, 1854): The first reference genome for Thecostraca.</title>
        <authorList>
            <person name="Kim W."/>
        </authorList>
    </citation>
    <scope>NUCLEOTIDE SEQUENCE [LARGE SCALE GENOMIC DNA]</scope>
    <source>
        <strain evidence="2">SNU_AA5</strain>
        <tissue evidence="2">Soma without cirri and trophi</tissue>
    </source>
</reference>
<gene>
    <name evidence="2" type="ORF">FJT64_024560</name>
</gene>
<feature type="region of interest" description="Disordered" evidence="1">
    <location>
        <begin position="1"/>
        <end position="51"/>
    </location>
</feature>
<protein>
    <submittedName>
        <fullName evidence="2">Uncharacterized protein</fullName>
    </submittedName>
</protein>
<organism evidence="2 3">
    <name type="scientific">Amphibalanus amphitrite</name>
    <name type="common">Striped barnacle</name>
    <name type="synonym">Balanus amphitrite</name>
    <dbReference type="NCBI Taxonomy" id="1232801"/>
    <lineage>
        <taxon>Eukaryota</taxon>
        <taxon>Metazoa</taxon>
        <taxon>Ecdysozoa</taxon>
        <taxon>Arthropoda</taxon>
        <taxon>Crustacea</taxon>
        <taxon>Multicrustacea</taxon>
        <taxon>Cirripedia</taxon>
        <taxon>Thoracica</taxon>
        <taxon>Thoracicalcarea</taxon>
        <taxon>Balanomorpha</taxon>
        <taxon>Balanoidea</taxon>
        <taxon>Balanidae</taxon>
        <taxon>Amphibalaninae</taxon>
        <taxon>Amphibalanus</taxon>
    </lineage>
</organism>
<evidence type="ECO:0000256" key="1">
    <source>
        <dbReference type="SAM" id="MobiDB-lite"/>
    </source>
</evidence>
<feature type="compositionally biased region" description="Basic and acidic residues" evidence="1">
    <location>
        <begin position="23"/>
        <end position="33"/>
    </location>
</feature>
<evidence type="ECO:0000313" key="3">
    <source>
        <dbReference type="Proteomes" id="UP000440578"/>
    </source>
</evidence>
<keyword evidence="3" id="KW-1185">Reference proteome</keyword>
<sequence>MERRQKRRRRRDESSSSSSDSGAGRDARDEHRRVPTRTTARPAPAALRLPPLRAQAAHRLRHRKRFVEVEAASDPDNVAPRPAAEYIGRVAAIMAHQAYYFPGLGLQAAIYMAWLTERLGDRSLEVVRMADSRARQAMCLSPKELLAAQYLYRPGRGST</sequence>
<evidence type="ECO:0000313" key="2">
    <source>
        <dbReference type="EMBL" id="KAF0303443.1"/>
    </source>
</evidence>
<dbReference type="AlphaFoldDB" id="A0A6A4WBS3"/>
<feature type="compositionally biased region" description="Basic residues" evidence="1">
    <location>
        <begin position="1"/>
        <end position="10"/>
    </location>
</feature>
<proteinExistence type="predicted"/>
<dbReference type="Proteomes" id="UP000440578">
    <property type="component" value="Unassembled WGS sequence"/>
</dbReference>
<accession>A0A6A4WBS3</accession>
<comment type="caution">
    <text evidence="2">The sequence shown here is derived from an EMBL/GenBank/DDBJ whole genome shotgun (WGS) entry which is preliminary data.</text>
</comment>
<dbReference type="EMBL" id="VIIS01000944">
    <property type="protein sequence ID" value="KAF0303443.1"/>
    <property type="molecule type" value="Genomic_DNA"/>
</dbReference>